<feature type="domain" description="SET" evidence="8">
    <location>
        <begin position="101"/>
        <end position="220"/>
    </location>
</feature>
<reference evidence="11 12" key="1">
    <citation type="submission" date="2020-02" db="EMBL/GenBank/DDBJ databases">
        <authorList>
            <person name="Ferguson B K."/>
        </authorList>
    </citation>
    <scope>NUCLEOTIDE SEQUENCE [LARGE SCALE GENOMIC DNA]</scope>
</reference>
<dbReference type="OrthoDB" id="48306at2759"/>
<dbReference type="InterPro" id="IPR007728">
    <property type="entry name" value="Pre-SET_dom"/>
</dbReference>
<evidence type="ECO:0000313" key="11">
    <source>
        <dbReference type="EMBL" id="CAA9994842.1"/>
    </source>
</evidence>
<evidence type="ECO:0000259" key="8">
    <source>
        <dbReference type="PROSITE" id="PS50280"/>
    </source>
</evidence>
<dbReference type="GO" id="GO:0005634">
    <property type="term" value="C:nucleus"/>
    <property type="evidence" value="ECO:0007669"/>
    <property type="project" value="InterPro"/>
</dbReference>
<evidence type="ECO:0008006" key="13">
    <source>
        <dbReference type="Google" id="ProtNLM"/>
    </source>
</evidence>
<dbReference type="PROSITE" id="PS50280">
    <property type="entry name" value="SET"/>
    <property type="match status" value="1"/>
</dbReference>
<evidence type="ECO:0000256" key="6">
    <source>
        <dbReference type="ARBA" id="ARBA00022723"/>
    </source>
</evidence>
<dbReference type="Gene3D" id="2.170.270.10">
    <property type="entry name" value="SET domain"/>
    <property type="match status" value="1"/>
</dbReference>
<accession>A0A6H5FZZ0</accession>
<evidence type="ECO:0000256" key="1">
    <source>
        <dbReference type="ARBA" id="ARBA00004286"/>
    </source>
</evidence>
<dbReference type="PROSITE" id="PS50867">
    <property type="entry name" value="PRE_SET"/>
    <property type="match status" value="1"/>
</dbReference>
<dbReference type="InterPro" id="IPR050973">
    <property type="entry name" value="H3K9_Histone-Lys_N-MTase"/>
</dbReference>
<keyword evidence="12" id="KW-1185">Reference proteome</keyword>
<dbReference type="InterPro" id="IPR046341">
    <property type="entry name" value="SET_dom_sf"/>
</dbReference>
<proteinExistence type="predicted"/>
<evidence type="ECO:0000259" key="10">
    <source>
        <dbReference type="PROSITE" id="PS50868"/>
    </source>
</evidence>
<keyword evidence="4" id="KW-0808">Transferase</keyword>
<dbReference type="InterPro" id="IPR001214">
    <property type="entry name" value="SET_dom"/>
</dbReference>
<dbReference type="InterPro" id="IPR003616">
    <property type="entry name" value="Post-SET_dom"/>
</dbReference>
<gene>
    <name evidence="11" type="ORF">NTEN_LOCUS1658</name>
</gene>
<evidence type="ECO:0000256" key="7">
    <source>
        <dbReference type="ARBA" id="ARBA00022833"/>
    </source>
</evidence>
<evidence type="ECO:0000256" key="4">
    <source>
        <dbReference type="ARBA" id="ARBA00022679"/>
    </source>
</evidence>
<feature type="domain" description="Post-SET" evidence="10">
    <location>
        <begin position="225"/>
        <end position="241"/>
    </location>
</feature>
<dbReference type="Pfam" id="PF00856">
    <property type="entry name" value="SET"/>
    <property type="match status" value="1"/>
</dbReference>
<protein>
    <recommendedName>
        <fullName evidence="13">SET domain-containing protein</fullName>
    </recommendedName>
</protein>
<keyword evidence="7" id="KW-0862">Zinc</keyword>
<dbReference type="SUPFAM" id="SSF82199">
    <property type="entry name" value="SET domain"/>
    <property type="match status" value="1"/>
</dbReference>
<organism evidence="11 12">
    <name type="scientific">Nesidiocoris tenuis</name>
    <dbReference type="NCBI Taxonomy" id="355587"/>
    <lineage>
        <taxon>Eukaryota</taxon>
        <taxon>Metazoa</taxon>
        <taxon>Ecdysozoa</taxon>
        <taxon>Arthropoda</taxon>
        <taxon>Hexapoda</taxon>
        <taxon>Insecta</taxon>
        <taxon>Pterygota</taxon>
        <taxon>Neoptera</taxon>
        <taxon>Paraneoptera</taxon>
        <taxon>Hemiptera</taxon>
        <taxon>Heteroptera</taxon>
        <taxon>Panheteroptera</taxon>
        <taxon>Cimicomorpha</taxon>
        <taxon>Miridae</taxon>
        <taxon>Dicyphina</taxon>
        <taxon>Nesidiocoris</taxon>
    </lineage>
</organism>
<keyword evidence="2" id="KW-0158">Chromosome</keyword>
<sequence length="249" mass="26629">MSSRRSARSEIPDPYDHPDGVDCVYIRSSISGDDEMYDVRCSCSSDSPCVDDSCPCVAVSSANYSDGKLIKAKLTESNSSVFECSANCACESCQNSLTQKGPLKCLRIAHLGPKGYGVLADDDIAEGSYVCEYAGEILADGSSTADWRYVVTLNETTSDGRQTATFIDASRFGNVGRYLNHSCSPNCVLVPVRYEQVAPKVGIFAIRDVRRGEEVCYSYGAGAPSSTPCLCGSATCRLFLPAGGFAKDD</sequence>
<dbReference type="GO" id="GO:0008757">
    <property type="term" value="F:S-adenosylmethionine-dependent methyltransferase activity"/>
    <property type="evidence" value="ECO:0007669"/>
    <property type="project" value="UniProtKB-ARBA"/>
</dbReference>
<keyword evidence="3" id="KW-0489">Methyltransferase</keyword>
<name>A0A6H5FZZ0_9HEMI</name>
<evidence type="ECO:0000313" key="12">
    <source>
        <dbReference type="Proteomes" id="UP000479000"/>
    </source>
</evidence>
<evidence type="ECO:0000259" key="9">
    <source>
        <dbReference type="PROSITE" id="PS50867"/>
    </source>
</evidence>
<dbReference type="GO" id="GO:0008170">
    <property type="term" value="F:N-methyltransferase activity"/>
    <property type="evidence" value="ECO:0007669"/>
    <property type="project" value="UniProtKB-ARBA"/>
</dbReference>
<dbReference type="EMBL" id="CADCXU010002697">
    <property type="protein sequence ID" value="CAA9994842.1"/>
    <property type="molecule type" value="Genomic_DNA"/>
</dbReference>
<dbReference type="GO" id="GO:0008270">
    <property type="term" value="F:zinc ion binding"/>
    <property type="evidence" value="ECO:0007669"/>
    <property type="project" value="InterPro"/>
</dbReference>
<keyword evidence="6" id="KW-0479">Metal-binding</keyword>
<dbReference type="AlphaFoldDB" id="A0A6H5FZZ0"/>
<dbReference type="PANTHER" id="PTHR46223">
    <property type="entry name" value="HISTONE-LYSINE N-METHYLTRANSFERASE SUV39H"/>
    <property type="match status" value="1"/>
</dbReference>
<dbReference type="GO" id="GO:0032259">
    <property type="term" value="P:methylation"/>
    <property type="evidence" value="ECO:0007669"/>
    <property type="project" value="UniProtKB-KW"/>
</dbReference>
<evidence type="ECO:0000256" key="5">
    <source>
        <dbReference type="ARBA" id="ARBA00022691"/>
    </source>
</evidence>
<keyword evidence="5" id="KW-0949">S-adenosyl-L-methionine</keyword>
<dbReference type="GO" id="GO:0005694">
    <property type="term" value="C:chromosome"/>
    <property type="evidence" value="ECO:0007669"/>
    <property type="project" value="UniProtKB-SubCell"/>
</dbReference>
<dbReference type="PROSITE" id="PS50868">
    <property type="entry name" value="POST_SET"/>
    <property type="match status" value="1"/>
</dbReference>
<feature type="domain" description="Pre-SET" evidence="9">
    <location>
        <begin position="39"/>
        <end position="101"/>
    </location>
</feature>
<dbReference type="Proteomes" id="UP000479000">
    <property type="component" value="Unassembled WGS sequence"/>
</dbReference>
<comment type="subcellular location">
    <subcellularLocation>
        <location evidence="1">Chromosome</location>
    </subcellularLocation>
</comment>
<evidence type="ECO:0000256" key="2">
    <source>
        <dbReference type="ARBA" id="ARBA00022454"/>
    </source>
</evidence>
<evidence type="ECO:0000256" key="3">
    <source>
        <dbReference type="ARBA" id="ARBA00022603"/>
    </source>
</evidence>
<dbReference type="PANTHER" id="PTHR46223:SF3">
    <property type="entry name" value="HISTONE-LYSINE N-METHYLTRANSFERASE SET-23"/>
    <property type="match status" value="1"/>
</dbReference>
<dbReference type="GO" id="GO:0042054">
    <property type="term" value="F:histone methyltransferase activity"/>
    <property type="evidence" value="ECO:0007669"/>
    <property type="project" value="InterPro"/>
</dbReference>
<dbReference type="SMART" id="SM00317">
    <property type="entry name" value="SET"/>
    <property type="match status" value="1"/>
</dbReference>